<feature type="coiled-coil region" evidence="6">
    <location>
        <begin position="164"/>
        <end position="221"/>
    </location>
</feature>
<dbReference type="GO" id="GO:0015562">
    <property type="term" value="F:efflux transmembrane transporter activity"/>
    <property type="evidence" value="ECO:0007669"/>
    <property type="project" value="InterPro"/>
</dbReference>
<feature type="signal peptide" evidence="7">
    <location>
        <begin position="1"/>
        <end position="19"/>
    </location>
</feature>
<evidence type="ECO:0008006" key="10">
    <source>
        <dbReference type="Google" id="ProtNLM"/>
    </source>
</evidence>
<keyword evidence="7" id="KW-0732">Signal</keyword>
<gene>
    <name evidence="8" type="ORF">GCM10010096_11720</name>
</gene>
<dbReference type="RefSeq" id="WP_189391614.1">
    <property type="nucleotide sequence ID" value="NZ_BMZN01000002.1"/>
</dbReference>
<sequence length="362" mass="40118">MHKALALVLLLLSSATCWAEGQTTPSKPTWPEAIANDTAAISLNAATIHLSLSDAIYLGLRNNRAISSAYLNRIAQKFDLRVAEDFFTPKLRINGNYTTAHSNADRSRQGELSPTATLVTPYGTRASLGWTYQHTTANQAGSSRNDGANISIVQPLLRGAGYGIANAPLQLAKLNEQINRLRLKSSVSQTITQIIYTYRELLRSQEQVRIAQDSLERARQLLGVNKALIAAGRMAEFEIVQTEAELATQELSYEDTHNQKDKNRLALPQLLALDMHTQVIASDTLQAFPIQANAAQALHQAESAYRCWNKTQSIQKRNARLMLSKTVTVISTFSLIPMDRYLDRYAGKRAKASGLRQRQLNN</sequence>
<organism evidence="8 9">
    <name type="scientific">Alcaligenes pakistanensis</name>
    <dbReference type="NCBI Taxonomy" id="1482717"/>
    <lineage>
        <taxon>Bacteria</taxon>
        <taxon>Pseudomonadati</taxon>
        <taxon>Pseudomonadota</taxon>
        <taxon>Betaproteobacteria</taxon>
        <taxon>Burkholderiales</taxon>
        <taxon>Alcaligenaceae</taxon>
        <taxon>Alcaligenes</taxon>
    </lineage>
</organism>
<proteinExistence type="predicted"/>
<dbReference type="AlphaFoldDB" id="A0A8H9M7Y4"/>
<dbReference type="GO" id="GO:1990281">
    <property type="term" value="C:efflux pump complex"/>
    <property type="evidence" value="ECO:0007669"/>
    <property type="project" value="TreeGrafter"/>
</dbReference>
<dbReference type="PANTHER" id="PTHR30026:SF20">
    <property type="entry name" value="OUTER MEMBRANE PROTEIN TOLC"/>
    <property type="match status" value="1"/>
</dbReference>
<dbReference type="GO" id="GO:0009279">
    <property type="term" value="C:cell outer membrane"/>
    <property type="evidence" value="ECO:0007669"/>
    <property type="project" value="UniProtKB-SubCell"/>
</dbReference>
<evidence type="ECO:0000256" key="4">
    <source>
        <dbReference type="ARBA" id="ARBA00023136"/>
    </source>
</evidence>
<dbReference type="EMBL" id="BMZN01000002">
    <property type="protein sequence ID" value="GHC42549.1"/>
    <property type="molecule type" value="Genomic_DNA"/>
</dbReference>
<keyword evidence="5" id="KW-0998">Cell outer membrane</keyword>
<dbReference type="Gene3D" id="1.20.1600.10">
    <property type="entry name" value="Outer membrane efflux proteins (OEP)"/>
    <property type="match status" value="1"/>
</dbReference>
<evidence type="ECO:0000256" key="7">
    <source>
        <dbReference type="SAM" id="SignalP"/>
    </source>
</evidence>
<keyword evidence="4" id="KW-0472">Membrane</keyword>
<dbReference type="PANTHER" id="PTHR30026">
    <property type="entry name" value="OUTER MEMBRANE PROTEIN TOLC"/>
    <property type="match status" value="1"/>
</dbReference>
<keyword evidence="9" id="KW-1185">Reference proteome</keyword>
<dbReference type="GO" id="GO:0015288">
    <property type="term" value="F:porin activity"/>
    <property type="evidence" value="ECO:0007669"/>
    <property type="project" value="TreeGrafter"/>
</dbReference>
<dbReference type="InterPro" id="IPR051906">
    <property type="entry name" value="TolC-like"/>
</dbReference>
<keyword evidence="2" id="KW-1134">Transmembrane beta strand</keyword>
<comment type="caution">
    <text evidence="8">The sequence shown here is derived from an EMBL/GenBank/DDBJ whole genome shotgun (WGS) entry which is preliminary data.</text>
</comment>
<evidence type="ECO:0000256" key="2">
    <source>
        <dbReference type="ARBA" id="ARBA00022452"/>
    </source>
</evidence>
<evidence type="ECO:0000256" key="1">
    <source>
        <dbReference type="ARBA" id="ARBA00004442"/>
    </source>
</evidence>
<name>A0A8H9M7Y4_9BURK</name>
<evidence type="ECO:0000256" key="5">
    <source>
        <dbReference type="ARBA" id="ARBA00023237"/>
    </source>
</evidence>
<evidence type="ECO:0000256" key="6">
    <source>
        <dbReference type="SAM" id="Coils"/>
    </source>
</evidence>
<evidence type="ECO:0000313" key="9">
    <source>
        <dbReference type="Proteomes" id="UP000608923"/>
    </source>
</evidence>
<dbReference type="Proteomes" id="UP000608923">
    <property type="component" value="Unassembled WGS sequence"/>
</dbReference>
<keyword evidence="3" id="KW-0812">Transmembrane</keyword>
<keyword evidence="6" id="KW-0175">Coiled coil</keyword>
<evidence type="ECO:0000256" key="3">
    <source>
        <dbReference type="ARBA" id="ARBA00022692"/>
    </source>
</evidence>
<accession>A0A8H9M7Y4</accession>
<dbReference type="SUPFAM" id="SSF56954">
    <property type="entry name" value="Outer membrane efflux proteins (OEP)"/>
    <property type="match status" value="1"/>
</dbReference>
<comment type="subcellular location">
    <subcellularLocation>
        <location evidence="1">Cell outer membrane</location>
    </subcellularLocation>
</comment>
<reference evidence="9" key="1">
    <citation type="journal article" date="2019" name="Int. J. Syst. Evol. Microbiol.">
        <title>The Global Catalogue of Microorganisms (GCM) 10K type strain sequencing project: providing services to taxonomists for standard genome sequencing and annotation.</title>
        <authorList>
            <consortium name="The Broad Institute Genomics Platform"/>
            <consortium name="The Broad Institute Genome Sequencing Center for Infectious Disease"/>
            <person name="Wu L."/>
            <person name="Ma J."/>
        </authorList>
    </citation>
    <scope>NUCLEOTIDE SEQUENCE [LARGE SCALE GENOMIC DNA]</scope>
    <source>
        <strain evidence="9">KCTC 42083</strain>
    </source>
</reference>
<feature type="chain" id="PRO_5034024738" description="TolC family protein" evidence="7">
    <location>
        <begin position="20"/>
        <end position="362"/>
    </location>
</feature>
<evidence type="ECO:0000313" key="8">
    <source>
        <dbReference type="EMBL" id="GHC42549.1"/>
    </source>
</evidence>
<protein>
    <recommendedName>
        <fullName evidence="10">TolC family protein</fullName>
    </recommendedName>
</protein>